<sequence>MTDGSLTLTIRLTSSGRILSDNTRTLSDYGIGANPGENAVLYLVKSNAGSGGSAPAGGSGAATTSSTAPAAAPAPAPAAPPANPYANFGNPNASNPMAGMFGAGGGMPDLASMENPQMMQDMMNNPMVQSLMSNPDFMSNIFESNPQMRAIMDSNPDLRNALRDPEFMRRQMEMMRDPNAMQNMMRNQDLAMSQIENMPGGFNALRSMYENIQEPMMDAMAGGGGSSGTTGNTSNPSNSRAGASNQAMPNPWGSPAAAPAAPANTGGAAAANPFASMMSNMNMNSPAAGGAAANPWAAMGNPAAQPNAQNLESTIQMLENPAMQQMMEQAFSNPELMRQMMNTNPMLQQLRQTNPQAAAIFDNPDANLRAMAQMQQAMQQLGGSGLFGGMPQPPSAASAPPAGGLDFSSLLGTGAGSTAASAGMPPMNPFMFPFGMPPVGGAQGKSGCNGAGTASSRAEI</sequence>
<dbReference type="GO" id="GO:0005829">
    <property type="term" value="C:cytosol"/>
    <property type="evidence" value="ECO:0007669"/>
    <property type="project" value="TreeGrafter"/>
</dbReference>
<dbReference type="Proteomes" id="UP000266841">
    <property type="component" value="Unassembled WGS sequence"/>
</dbReference>
<feature type="domain" description="STI1" evidence="2">
    <location>
        <begin position="145"/>
        <end position="184"/>
    </location>
</feature>
<dbReference type="GO" id="GO:0006511">
    <property type="term" value="P:ubiquitin-dependent protein catabolic process"/>
    <property type="evidence" value="ECO:0007669"/>
    <property type="project" value="TreeGrafter"/>
</dbReference>
<feature type="domain" description="STI1" evidence="2">
    <location>
        <begin position="94"/>
        <end position="132"/>
    </location>
</feature>
<evidence type="ECO:0000313" key="4">
    <source>
        <dbReference type="Proteomes" id="UP000266841"/>
    </source>
</evidence>
<comment type="caution">
    <text evidence="3">The sequence shown here is derived from an EMBL/GenBank/DDBJ whole genome shotgun (WGS) entry which is preliminary data.</text>
</comment>
<feature type="region of interest" description="Disordered" evidence="1">
    <location>
        <begin position="217"/>
        <end position="267"/>
    </location>
</feature>
<dbReference type="EMBL" id="AGNL01024840">
    <property type="protein sequence ID" value="EJK58582.1"/>
    <property type="molecule type" value="Genomic_DNA"/>
</dbReference>
<dbReference type="PANTHER" id="PTHR10677">
    <property type="entry name" value="UBIQUILIN"/>
    <property type="match status" value="1"/>
</dbReference>
<gene>
    <name evidence="3" type="ORF">THAOC_21283</name>
</gene>
<dbReference type="eggNOG" id="KOG0010">
    <property type="taxonomic scope" value="Eukaryota"/>
</dbReference>
<dbReference type="InterPro" id="IPR015496">
    <property type="entry name" value="Ubiquilin"/>
</dbReference>
<feature type="domain" description="STI1" evidence="2">
    <location>
        <begin position="311"/>
        <end position="351"/>
    </location>
</feature>
<dbReference type="OrthoDB" id="48572at2759"/>
<feature type="compositionally biased region" description="Low complexity" evidence="1">
    <location>
        <begin position="61"/>
        <end position="71"/>
    </location>
</feature>
<name>K0SJD9_THAOC</name>
<evidence type="ECO:0000259" key="2">
    <source>
        <dbReference type="SMART" id="SM00727"/>
    </source>
</evidence>
<dbReference type="GO" id="GO:0031593">
    <property type="term" value="F:polyubiquitin modification-dependent protein binding"/>
    <property type="evidence" value="ECO:0007669"/>
    <property type="project" value="TreeGrafter"/>
</dbReference>
<evidence type="ECO:0000256" key="1">
    <source>
        <dbReference type="SAM" id="MobiDB-lite"/>
    </source>
</evidence>
<protein>
    <recommendedName>
        <fullName evidence="2">STI1 domain-containing protein</fullName>
    </recommendedName>
</protein>
<evidence type="ECO:0000313" key="3">
    <source>
        <dbReference type="EMBL" id="EJK58582.1"/>
    </source>
</evidence>
<keyword evidence="4" id="KW-1185">Reference proteome</keyword>
<dbReference type="AlphaFoldDB" id="K0SJD9"/>
<dbReference type="Gene3D" id="1.10.260.100">
    <property type="match status" value="1"/>
</dbReference>
<proteinExistence type="predicted"/>
<dbReference type="FunFam" id="1.10.260.100:FF:000001">
    <property type="entry name" value="Ubiquilin 1"/>
    <property type="match status" value="1"/>
</dbReference>
<dbReference type="OMA" id="PGMDMFG"/>
<reference evidence="3 4" key="1">
    <citation type="journal article" date="2012" name="Genome Biol.">
        <title>Genome and low-iron response of an oceanic diatom adapted to chronic iron limitation.</title>
        <authorList>
            <person name="Lommer M."/>
            <person name="Specht M."/>
            <person name="Roy A.S."/>
            <person name="Kraemer L."/>
            <person name="Andreson R."/>
            <person name="Gutowska M.A."/>
            <person name="Wolf J."/>
            <person name="Bergner S.V."/>
            <person name="Schilhabel M.B."/>
            <person name="Klostermeier U.C."/>
            <person name="Beiko R.G."/>
            <person name="Rosenstiel P."/>
            <person name="Hippler M."/>
            <person name="Laroche J."/>
        </authorList>
    </citation>
    <scope>NUCLEOTIDE SEQUENCE [LARGE SCALE GENOMIC DNA]</scope>
    <source>
        <strain evidence="3 4">CCMP1005</strain>
    </source>
</reference>
<organism evidence="3 4">
    <name type="scientific">Thalassiosira oceanica</name>
    <name type="common">Marine diatom</name>
    <dbReference type="NCBI Taxonomy" id="159749"/>
    <lineage>
        <taxon>Eukaryota</taxon>
        <taxon>Sar</taxon>
        <taxon>Stramenopiles</taxon>
        <taxon>Ochrophyta</taxon>
        <taxon>Bacillariophyta</taxon>
        <taxon>Coscinodiscophyceae</taxon>
        <taxon>Thalassiosirophycidae</taxon>
        <taxon>Thalassiosirales</taxon>
        <taxon>Thalassiosiraceae</taxon>
        <taxon>Thalassiosira</taxon>
    </lineage>
</organism>
<dbReference type="InterPro" id="IPR006636">
    <property type="entry name" value="STI1_HS-bd"/>
</dbReference>
<accession>K0SJD9</accession>
<feature type="compositionally biased region" description="Low complexity" evidence="1">
    <location>
        <begin position="249"/>
        <end position="267"/>
    </location>
</feature>
<dbReference type="SMART" id="SM00727">
    <property type="entry name" value="STI1"/>
    <property type="match status" value="3"/>
</dbReference>
<dbReference type="PANTHER" id="PTHR10677:SF3">
    <property type="entry name" value="FI07626P-RELATED"/>
    <property type="match status" value="1"/>
</dbReference>
<feature type="compositionally biased region" description="Low complexity" evidence="1">
    <location>
        <begin position="229"/>
        <end position="239"/>
    </location>
</feature>
<dbReference type="Pfam" id="PF23195">
    <property type="entry name" value="UBQLN1"/>
    <property type="match status" value="2"/>
</dbReference>
<feature type="region of interest" description="Disordered" evidence="1">
    <location>
        <begin position="52"/>
        <end position="78"/>
    </location>
</feature>